<protein>
    <recommendedName>
        <fullName evidence="7">peptidoglycan glycosyltransferase</fullName>
        <ecNumber evidence="7">2.4.99.28</ecNumber>
    </recommendedName>
</protein>
<dbReference type="GO" id="GO:0032153">
    <property type="term" value="C:cell division site"/>
    <property type="evidence" value="ECO:0007669"/>
    <property type="project" value="TreeGrafter"/>
</dbReference>
<comment type="pathway">
    <text evidence="2">Cell wall biogenesis; peptidoglycan biosynthesis.</text>
</comment>
<dbReference type="EMBL" id="BMXL01000011">
    <property type="protein sequence ID" value="GHD26490.1"/>
    <property type="molecule type" value="Genomic_DNA"/>
</dbReference>
<dbReference type="PANTHER" id="PTHR30474">
    <property type="entry name" value="CELL CYCLE PROTEIN"/>
    <property type="match status" value="1"/>
</dbReference>
<feature type="transmembrane region" description="Helical" evidence="9">
    <location>
        <begin position="163"/>
        <end position="179"/>
    </location>
</feature>
<keyword evidence="6 9" id="KW-0472">Membrane</keyword>
<comment type="catalytic activity">
    <reaction evidence="8">
        <text>[GlcNAc-(1-&gt;4)-Mur2Ac(oyl-L-Ala-gamma-D-Glu-L-Lys-D-Ala-D-Ala)](n)-di-trans,octa-cis-undecaprenyl diphosphate + beta-D-GlcNAc-(1-&gt;4)-Mur2Ac(oyl-L-Ala-gamma-D-Glu-L-Lys-D-Ala-D-Ala)-di-trans,octa-cis-undecaprenyl diphosphate = [GlcNAc-(1-&gt;4)-Mur2Ac(oyl-L-Ala-gamma-D-Glu-L-Lys-D-Ala-D-Ala)](n+1)-di-trans,octa-cis-undecaprenyl diphosphate + di-trans,octa-cis-undecaprenyl diphosphate + H(+)</text>
        <dbReference type="Rhea" id="RHEA:23708"/>
        <dbReference type="Rhea" id="RHEA-COMP:9602"/>
        <dbReference type="Rhea" id="RHEA-COMP:9603"/>
        <dbReference type="ChEBI" id="CHEBI:15378"/>
        <dbReference type="ChEBI" id="CHEBI:58405"/>
        <dbReference type="ChEBI" id="CHEBI:60033"/>
        <dbReference type="ChEBI" id="CHEBI:78435"/>
        <dbReference type="EC" id="2.4.99.28"/>
    </reaction>
</comment>
<feature type="transmembrane region" description="Helical" evidence="9">
    <location>
        <begin position="208"/>
        <end position="226"/>
    </location>
</feature>
<evidence type="ECO:0000313" key="10">
    <source>
        <dbReference type="EMBL" id="GHD26490.1"/>
    </source>
</evidence>
<dbReference type="GO" id="GO:0008955">
    <property type="term" value="F:peptidoglycan glycosyltransferase activity"/>
    <property type="evidence" value="ECO:0007669"/>
    <property type="project" value="UniProtKB-EC"/>
</dbReference>
<evidence type="ECO:0000313" key="11">
    <source>
        <dbReference type="Proteomes" id="UP000654947"/>
    </source>
</evidence>
<feature type="transmembrane region" description="Helical" evidence="9">
    <location>
        <begin position="31"/>
        <end position="51"/>
    </location>
</feature>
<feature type="transmembrane region" description="Helical" evidence="9">
    <location>
        <begin position="130"/>
        <end position="151"/>
    </location>
</feature>
<evidence type="ECO:0000256" key="4">
    <source>
        <dbReference type="ARBA" id="ARBA00022960"/>
    </source>
</evidence>
<evidence type="ECO:0000256" key="6">
    <source>
        <dbReference type="ARBA" id="ARBA00023136"/>
    </source>
</evidence>
<dbReference type="GO" id="GO:0008360">
    <property type="term" value="P:regulation of cell shape"/>
    <property type="evidence" value="ECO:0007669"/>
    <property type="project" value="UniProtKB-KW"/>
</dbReference>
<feature type="transmembrane region" description="Helical" evidence="9">
    <location>
        <begin position="98"/>
        <end position="118"/>
    </location>
</feature>
<dbReference type="Proteomes" id="UP000654947">
    <property type="component" value="Unassembled WGS sequence"/>
</dbReference>
<reference evidence="10 11" key="1">
    <citation type="journal article" date="2014" name="Int. J. Syst. Evol. Microbiol.">
        <title>Complete genome sequence of Corynebacterium casei LMG S-19264T (=DSM 44701T), isolated from a smear-ripened cheese.</title>
        <authorList>
            <consortium name="US DOE Joint Genome Institute (JGI-PGF)"/>
            <person name="Walter F."/>
            <person name="Albersmeier A."/>
            <person name="Kalinowski J."/>
            <person name="Ruckert C."/>
        </authorList>
    </citation>
    <scope>NUCLEOTIDE SEQUENCE [LARGE SCALE GENOMIC DNA]</scope>
    <source>
        <strain evidence="10 11">KCTC 19473</strain>
    </source>
</reference>
<keyword evidence="11" id="KW-1185">Reference proteome</keyword>
<dbReference type="PROSITE" id="PS00428">
    <property type="entry name" value="FTSW_RODA_SPOVE"/>
    <property type="match status" value="1"/>
</dbReference>
<feature type="transmembrane region" description="Helical" evidence="9">
    <location>
        <begin position="367"/>
        <end position="387"/>
    </location>
</feature>
<sequence length="393" mass="41893">MINETGGPPRRPLELRRTVNSAAGEARRMDWILVLSVLALCVMGALLVWAATLPGDGGDPMESTEHLTRHLAHLGLALVVGLAVASVDYRTVRAYAPLVYLFTLAGLVLVLTPLGAVINGSRGWIVVAGFQYQPSELMKVGIIMVLATLLAEPRDDETRPMSRDVLFSLLVVVAPLALVALQPDLGTALVLVAIFFGMLLLSGASPVWVVGMVACGALAVASVWIFELLEPYQMQRLATLVDPAADPQGAGYNSAQALIAVGSGGFEGTGLFEGEQTHGRFVPEQHTDFIFTVAGEELGFLGALAIIGLMATILWRILRIARACDLPYPRLVCIGVATWFGFQSFVNIGMCLGMMPVTGIPLPFVSYGGTAIMSNMMALGLVLSINLRDRGFD</sequence>
<dbReference type="InterPro" id="IPR011923">
    <property type="entry name" value="RodA/MrdB"/>
</dbReference>
<dbReference type="GO" id="GO:0051301">
    <property type="term" value="P:cell division"/>
    <property type="evidence" value="ECO:0007669"/>
    <property type="project" value="InterPro"/>
</dbReference>
<dbReference type="RefSeq" id="WP_017577973.1">
    <property type="nucleotide sequence ID" value="NZ_BMXL01000011.1"/>
</dbReference>
<evidence type="ECO:0000256" key="3">
    <source>
        <dbReference type="ARBA" id="ARBA00022692"/>
    </source>
</evidence>
<keyword evidence="5 9" id="KW-1133">Transmembrane helix</keyword>
<evidence type="ECO:0000256" key="5">
    <source>
        <dbReference type="ARBA" id="ARBA00022989"/>
    </source>
</evidence>
<proteinExistence type="predicted"/>
<dbReference type="NCBIfam" id="TIGR02210">
    <property type="entry name" value="rodA_shape"/>
    <property type="match status" value="1"/>
</dbReference>
<feature type="transmembrane region" description="Helical" evidence="9">
    <location>
        <begin position="71"/>
        <end position="89"/>
    </location>
</feature>
<name>A0A918XDP8_9ACTN</name>
<feature type="transmembrane region" description="Helical" evidence="9">
    <location>
        <begin position="298"/>
        <end position="318"/>
    </location>
</feature>
<dbReference type="AlphaFoldDB" id="A0A918XDP8"/>
<organism evidence="10 11">
    <name type="scientific">Nocardiopsis kunsanensis</name>
    <dbReference type="NCBI Taxonomy" id="141693"/>
    <lineage>
        <taxon>Bacteria</taxon>
        <taxon>Bacillati</taxon>
        <taxon>Actinomycetota</taxon>
        <taxon>Actinomycetes</taxon>
        <taxon>Streptosporangiales</taxon>
        <taxon>Nocardiopsidaceae</taxon>
        <taxon>Nocardiopsis</taxon>
    </lineage>
</organism>
<dbReference type="Pfam" id="PF01098">
    <property type="entry name" value="FTSW_RODA_SPOVE"/>
    <property type="match status" value="1"/>
</dbReference>
<evidence type="ECO:0000256" key="2">
    <source>
        <dbReference type="ARBA" id="ARBA00004752"/>
    </source>
</evidence>
<dbReference type="InterPro" id="IPR018365">
    <property type="entry name" value="Cell_cycle_FtsW-rel_CS"/>
</dbReference>
<dbReference type="EC" id="2.4.99.28" evidence="7"/>
<evidence type="ECO:0000256" key="8">
    <source>
        <dbReference type="ARBA" id="ARBA00049902"/>
    </source>
</evidence>
<comment type="subcellular location">
    <subcellularLocation>
        <location evidence="1">Membrane</location>
        <topology evidence="1">Multi-pass membrane protein</topology>
    </subcellularLocation>
</comment>
<feature type="transmembrane region" description="Helical" evidence="9">
    <location>
        <begin position="185"/>
        <end position="201"/>
    </location>
</feature>
<comment type="caution">
    <text evidence="10">The sequence shown here is derived from an EMBL/GenBank/DDBJ whole genome shotgun (WGS) entry which is preliminary data.</text>
</comment>
<gene>
    <name evidence="10" type="ORF">GCM10007147_24500</name>
</gene>
<evidence type="ECO:0000256" key="7">
    <source>
        <dbReference type="ARBA" id="ARBA00044770"/>
    </source>
</evidence>
<evidence type="ECO:0000256" key="9">
    <source>
        <dbReference type="SAM" id="Phobius"/>
    </source>
</evidence>
<dbReference type="InterPro" id="IPR001182">
    <property type="entry name" value="FtsW/RodA"/>
</dbReference>
<evidence type="ECO:0000256" key="1">
    <source>
        <dbReference type="ARBA" id="ARBA00004141"/>
    </source>
</evidence>
<feature type="transmembrane region" description="Helical" evidence="9">
    <location>
        <begin position="330"/>
        <end position="355"/>
    </location>
</feature>
<keyword evidence="3 9" id="KW-0812">Transmembrane</keyword>
<dbReference type="PANTHER" id="PTHR30474:SF14">
    <property type="entry name" value="CELL CYCLE PROTEIN"/>
    <property type="match status" value="1"/>
</dbReference>
<accession>A0A918XDP8</accession>
<dbReference type="GO" id="GO:0005886">
    <property type="term" value="C:plasma membrane"/>
    <property type="evidence" value="ECO:0007669"/>
    <property type="project" value="TreeGrafter"/>
</dbReference>
<keyword evidence="4" id="KW-0133">Cell shape</keyword>
<dbReference type="GO" id="GO:0015648">
    <property type="term" value="F:lipid-linked peptidoglycan transporter activity"/>
    <property type="evidence" value="ECO:0007669"/>
    <property type="project" value="TreeGrafter"/>
</dbReference>